<keyword evidence="2" id="KW-1133">Transmembrane helix</keyword>
<accession>A0A317QEC2</accession>
<evidence type="ECO:0000256" key="2">
    <source>
        <dbReference type="SAM" id="Phobius"/>
    </source>
</evidence>
<dbReference type="InterPro" id="IPR010539">
    <property type="entry name" value="BaxI_1-like"/>
</dbReference>
<feature type="transmembrane region" description="Helical" evidence="2">
    <location>
        <begin position="125"/>
        <end position="144"/>
    </location>
</feature>
<dbReference type="EMBL" id="QGTX01000001">
    <property type="protein sequence ID" value="PWW21353.1"/>
    <property type="molecule type" value="Genomic_DNA"/>
</dbReference>
<feature type="transmembrane region" description="Helical" evidence="2">
    <location>
        <begin position="245"/>
        <end position="268"/>
    </location>
</feature>
<evidence type="ECO:0000313" key="4">
    <source>
        <dbReference type="Proteomes" id="UP000246661"/>
    </source>
</evidence>
<feature type="transmembrane region" description="Helical" evidence="2">
    <location>
        <begin position="174"/>
        <end position="196"/>
    </location>
</feature>
<sequence>MPSHNPVFGRGFANAGSGGGQQYGQQGPGAPGYGQQYGQQGYGQQQYGAPGYGAPAYGQQYGQPYGAPQGYDQQYGAPAPAGAPYGPPTTRYMTMDDVVQKTGLSFLVTVLAAAAVWALPGQAAWGLALPAVLVAFVLGLVISFKQIANPVATLAYGALYGVALGAISEAFNTIYPGIVVQAIIGTFGVFAGMLVVYKTGAIRVTPKLTRWIVGALFGVLALVLVNLLVSFFVPGGLGLRDGGPLAIVFSLVVIGVAAFSLLLDFDMADQAIRRGAPAKFAWYIAFGLLVTVVWLYLEILRLLSYFQDN</sequence>
<proteinExistence type="predicted"/>
<comment type="caution">
    <text evidence="3">The sequence shown here is derived from an EMBL/GenBank/DDBJ whole genome shotgun (WGS) entry which is preliminary data.</text>
</comment>
<dbReference type="Proteomes" id="UP000246661">
    <property type="component" value="Unassembled WGS sequence"/>
</dbReference>
<dbReference type="OrthoDB" id="116480at2"/>
<gene>
    <name evidence="3" type="ORF">JD79_00481</name>
</gene>
<reference evidence="4" key="1">
    <citation type="submission" date="2018-05" db="EMBL/GenBank/DDBJ databases">
        <authorList>
            <person name="Klenk H.-P."/>
            <person name="Huntemann M."/>
            <person name="Clum A."/>
            <person name="Pillay M."/>
            <person name="Palaniappan K."/>
            <person name="Varghese N."/>
            <person name="Mikhailova N."/>
            <person name="Stamatis D."/>
            <person name="Reddy T."/>
            <person name="Daum C."/>
            <person name="Shapiro N."/>
            <person name="Ivanova N."/>
            <person name="Kyrpides N."/>
            <person name="Woyke T."/>
        </authorList>
    </citation>
    <scope>NUCLEOTIDE SEQUENCE [LARGE SCALE GENOMIC DNA]</scope>
    <source>
        <strain evidence="4">DSM 45417</strain>
    </source>
</reference>
<dbReference type="Pfam" id="PF12811">
    <property type="entry name" value="BaxI_1"/>
    <property type="match status" value="1"/>
</dbReference>
<feature type="transmembrane region" description="Helical" evidence="2">
    <location>
        <begin position="280"/>
        <end position="297"/>
    </location>
</feature>
<feature type="transmembrane region" description="Helical" evidence="2">
    <location>
        <begin position="208"/>
        <end position="233"/>
    </location>
</feature>
<evidence type="ECO:0000313" key="3">
    <source>
        <dbReference type="EMBL" id="PWW21353.1"/>
    </source>
</evidence>
<dbReference type="RefSeq" id="WP_110004247.1">
    <property type="nucleotide sequence ID" value="NZ_QGTX01000001.1"/>
</dbReference>
<evidence type="ECO:0000256" key="1">
    <source>
        <dbReference type="SAM" id="MobiDB-lite"/>
    </source>
</evidence>
<keyword evidence="2" id="KW-0472">Membrane</keyword>
<protein>
    <submittedName>
        <fullName evidence="3">Putative YccA/Bax inhibitor family protein</fullName>
    </submittedName>
</protein>
<feature type="region of interest" description="Disordered" evidence="1">
    <location>
        <begin position="1"/>
        <end position="37"/>
    </location>
</feature>
<organism evidence="3 4">
    <name type="scientific">Geodermatophilus normandii</name>
    <dbReference type="NCBI Taxonomy" id="1137989"/>
    <lineage>
        <taxon>Bacteria</taxon>
        <taxon>Bacillati</taxon>
        <taxon>Actinomycetota</taxon>
        <taxon>Actinomycetes</taxon>
        <taxon>Geodermatophilales</taxon>
        <taxon>Geodermatophilaceae</taxon>
        <taxon>Geodermatophilus</taxon>
    </lineage>
</organism>
<feature type="compositionally biased region" description="Gly residues" evidence="1">
    <location>
        <begin position="16"/>
        <end position="32"/>
    </location>
</feature>
<dbReference type="PANTHER" id="PTHR41282:SF1">
    <property type="entry name" value="CONSERVED TRANSMEMBRANE PROTEIN-RELATED"/>
    <property type="match status" value="1"/>
</dbReference>
<feature type="transmembrane region" description="Helical" evidence="2">
    <location>
        <begin position="102"/>
        <end position="119"/>
    </location>
</feature>
<dbReference type="AlphaFoldDB" id="A0A317QEC2"/>
<keyword evidence="2" id="KW-0812">Transmembrane</keyword>
<dbReference type="PANTHER" id="PTHR41282">
    <property type="entry name" value="CONSERVED TRANSMEMBRANE PROTEIN-RELATED"/>
    <property type="match status" value="1"/>
</dbReference>
<name>A0A317QEC2_9ACTN</name>
<feature type="transmembrane region" description="Helical" evidence="2">
    <location>
        <begin position="151"/>
        <end position="168"/>
    </location>
</feature>
<keyword evidence="4" id="KW-1185">Reference proteome</keyword>